<gene>
    <name evidence="1" type="ORF">O6H91_01G033500</name>
</gene>
<proteinExistence type="predicted"/>
<sequence>MMKVMRWPLRASVSKRFHVNLILHKLEGFSFNEDEAGNTKLLVDVKWKGPKRALGSPFRRSIKTERSVEQAVGEEGSTEFNQEFENVCTLTVSKDEKFQAWDVCFVVQKVVSSTQKATMSVLGAATKSLAEFAPSLGNAKLKTKFNVLGDIEGGKAEMSLCGSQVTFNFVELRTTSNGPESIHHVVAPSISCLSRPLLLEEQGRKEKDNTKRLFGSMRKENLTKGSEKASSGDDFTSDERFSPRSEKSSPESRDFLDSDSVGTSNEDYCEDVEELNIRKSFSYGKIAEANLHVEGGFSYPLQEGEADESTADIIALFNRTSPLSIPKLMEETSSSDSDQAPAQSSMRSLLSWRKRKLSFRSPRAKGEPLLNKAYGEEGGDEIDWDRRQAGSPEEPLAVVRRLSVDKELAPLTTGSWDFGESFTVGSWERKELVSRDEQLQLCASVFSASIDQRSESAAGGSACTALVAVVADWMHRNPNVVPSRAEFDALIRDGSAEWRKLCGLKAYKDRFPDRHFDLDTVIQAGVRPLTVIPEQSFVGFFQPEVLGDFLQGAMSFDSIWDEIERLGPAIYIVSWNDHFFVLKVDQSSCFMIDTLGERLYEGCNQAYVLRFDDETLLSYCSDSKENTAEVVGSPSSDQQKVQAAASETGTVKGGTIDREHVVYKGRDACREFIKGFLAAVPLRELQNDLKKGLTGKTCLHRMLQIEFHYTEAITVPINGLRVLNKI</sequence>
<organism evidence="1 2">
    <name type="scientific">Diphasiastrum complanatum</name>
    <name type="common">Issler's clubmoss</name>
    <name type="synonym">Lycopodium complanatum</name>
    <dbReference type="NCBI Taxonomy" id="34168"/>
    <lineage>
        <taxon>Eukaryota</taxon>
        <taxon>Viridiplantae</taxon>
        <taxon>Streptophyta</taxon>
        <taxon>Embryophyta</taxon>
        <taxon>Tracheophyta</taxon>
        <taxon>Lycopodiopsida</taxon>
        <taxon>Lycopodiales</taxon>
        <taxon>Lycopodiaceae</taxon>
        <taxon>Lycopodioideae</taxon>
        <taxon>Diphasiastrum</taxon>
    </lineage>
</organism>
<evidence type="ECO:0000313" key="1">
    <source>
        <dbReference type="EMBL" id="KAJ7568459.1"/>
    </source>
</evidence>
<keyword evidence="2" id="KW-1185">Reference proteome</keyword>
<evidence type="ECO:0000313" key="2">
    <source>
        <dbReference type="Proteomes" id="UP001162992"/>
    </source>
</evidence>
<comment type="caution">
    <text evidence="1">The sequence shown here is derived from an EMBL/GenBank/DDBJ whole genome shotgun (WGS) entry which is preliminary data.</text>
</comment>
<name>A0ACC2EPM4_DIPCM</name>
<dbReference type="Proteomes" id="UP001162992">
    <property type="component" value="Chromosome 1"/>
</dbReference>
<protein>
    <submittedName>
        <fullName evidence="1">Uncharacterized protein</fullName>
    </submittedName>
</protein>
<accession>A0ACC2EPM4</accession>
<reference evidence="2" key="1">
    <citation type="journal article" date="2024" name="Proc. Natl. Acad. Sci. U.S.A.">
        <title>Extraordinary preservation of gene collinearity over three hundred million years revealed in homosporous lycophytes.</title>
        <authorList>
            <person name="Li C."/>
            <person name="Wickell D."/>
            <person name="Kuo L.Y."/>
            <person name="Chen X."/>
            <person name="Nie B."/>
            <person name="Liao X."/>
            <person name="Peng D."/>
            <person name="Ji J."/>
            <person name="Jenkins J."/>
            <person name="Williams M."/>
            <person name="Shu S."/>
            <person name="Plott C."/>
            <person name="Barry K."/>
            <person name="Rajasekar S."/>
            <person name="Grimwood J."/>
            <person name="Han X."/>
            <person name="Sun S."/>
            <person name="Hou Z."/>
            <person name="He W."/>
            <person name="Dai G."/>
            <person name="Sun C."/>
            <person name="Schmutz J."/>
            <person name="Leebens-Mack J.H."/>
            <person name="Li F.W."/>
            <person name="Wang L."/>
        </authorList>
    </citation>
    <scope>NUCLEOTIDE SEQUENCE [LARGE SCALE GENOMIC DNA]</scope>
    <source>
        <strain evidence="2">cv. PW_Plant_1</strain>
    </source>
</reference>
<dbReference type="EMBL" id="CM055092">
    <property type="protein sequence ID" value="KAJ7568459.1"/>
    <property type="molecule type" value="Genomic_DNA"/>
</dbReference>